<reference evidence="2" key="1">
    <citation type="submission" date="2016-10" db="EMBL/GenBank/DDBJ databases">
        <authorList>
            <person name="Varghese N."/>
            <person name="Submissions S."/>
        </authorList>
    </citation>
    <scope>NUCLEOTIDE SEQUENCE [LARGE SCALE GENOMIC DNA]</scope>
    <source>
        <strain evidence="2">Gh-105</strain>
    </source>
</reference>
<evidence type="ECO:0000313" key="2">
    <source>
        <dbReference type="Proteomes" id="UP000199229"/>
    </source>
</evidence>
<dbReference type="OrthoDB" id="7999230at2"/>
<accession>A0A1I2UP11</accession>
<dbReference type="RefSeq" id="WP_091971811.1">
    <property type="nucleotide sequence ID" value="NZ_FOPM01000010.1"/>
</dbReference>
<protein>
    <submittedName>
        <fullName evidence="1">Uncharacterized protein</fullName>
    </submittedName>
</protein>
<name>A0A1I2UP11_9HYPH</name>
<proteinExistence type="predicted"/>
<sequence length="91" mass="10143">MSEFADLVARAVNPSMSRDARQAVYGVVKEAVQRLQARDGMAADDPRIALQQHLVEETIRDVEADIARFISLEKLERAHAAQVAEEAARNR</sequence>
<dbReference type="Proteomes" id="UP000199229">
    <property type="component" value="Unassembled WGS sequence"/>
</dbReference>
<gene>
    <name evidence="1" type="ORF">SAMN05192565_11096</name>
</gene>
<organism evidence="1 2">
    <name type="scientific">Methylobacterium gossipiicola</name>
    <dbReference type="NCBI Taxonomy" id="582675"/>
    <lineage>
        <taxon>Bacteria</taxon>
        <taxon>Pseudomonadati</taxon>
        <taxon>Pseudomonadota</taxon>
        <taxon>Alphaproteobacteria</taxon>
        <taxon>Hyphomicrobiales</taxon>
        <taxon>Methylobacteriaceae</taxon>
        <taxon>Methylobacterium</taxon>
    </lineage>
</organism>
<keyword evidence="2" id="KW-1185">Reference proteome</keyword>
<evidence type="ECO:0000313" key="1">
    <source>
        <dbReference type="EMBL" id="SFG76531.1"/>
    </source>
</evidence>
<dbReference type="EMBL" id="FOPM01000010">
    <property type="protein sequence ID" value="SFG76531.1"/>
    <property type="molecule type" value="Genomic_DNA"/>
</dbReference>
<dbReference type="AlphaFoldDB" id="A0A1I2UP11"/>